<dbReference type="PROSITE" id="PS00218">
    <property type="entry name" value="AMINO_ACID_PERMEASE_1"/>
    <property type="match status" value="1"/>
</dbReference>
<dbReference type="InterPro" id="IPR004840">
    <property type="entry name" value="Amino_acid_permease_CS"/>
</dbReference>
<dbReference type="PIRSF" id="PIRSF006060">
    <property type="entry name" value="AA_transporter"/>
    <property type="match status" value="1"/>
</dbReference>
<comment type="caution">
    <text evidence="12">The sequence shown here is derived from an EMBL/GenBank/DDBJ whole genome shotgun (WGS) entry which is preliminary data.</text>
</comment>
<accession>A0A0D0FY25</accession>
<feature type="transmembrane region" description="Helical" evidence="10">
    <location>
        <begin position="252"/>
        <end position="273"/>
    </location>
</feature>
<keyword evidence="9 10" id="KW-0472">Membrane</keyword>
<dbReference type="AlphaFoldDB" id="A0A0D0FY25"/>
<dbReference type="Gene3D" id="1.20.1740.10">
    <property type="entry name" value="Amino acid/polyamine transporter I"/>
    <property type="match status" value="1"/>
</dbReference>
<feature type="transmembrane region" description="Helical" evidence="10">
    <location>
        <begin position="127"/>
        <end position="144"/>
    </location>
</feature>
<dbReference type="FunFam" id="1.20.1740.10:FF:000001">
    <property type="entry name" value="Amino acid permease"/>
    <property type="match status" value="1"/>
</dbReference>
<dbReference type="Pfam" id="PF00324">
    <property type="entry name" value="AA_permease"/>
    <property type="match status" value="1"/>
</dbReference>
<evidence type="ECO:0000256" key="6">
    <source>
        <dbReference type="ARBA" id="ARBA00022692"/>
    </source>
</evidence>
<evidence type="ECO:0000256" key="1">
    <source>
        <dbReference type="ARBA" id="ARBA00004429"/>
    </source>
</evidence>
<keyword evidence="6 10" id="KW-0812">Transmembrane</keyword>
<comment type="similarity">
    <text evidence="2">Belongs to the amino acid-polyamine-organocation (APC) superfamily. Amino acid transporter (AAT) (TC 2.A.3.1) family.</text>
</comment>
<keyword evidence="13" id="KW-1185">Reference proteome</keyword>
<evidence type="ECO:0000313" key="13">
    <source>
        <dbReference type="Proteomes" id="UP000032049"/>
    </source>
</evidence>
<proteinExistence type="inferred from homology"/>
<keyword evidence="3" id="KW-0813">Transport</keyword>
<keyword evidence="7" id="KW-0029">Amino-acid transport</keyword>
<evidence type="ECO:0000313" key="12">
    <source>
        <dbReference type="EMBL" id="KIO77434.1"/>
    </source>
</evidence>
<protein>
    <submittedName>
        <fullName evidence="12">Aromatic amino acid transporter</fullName>
    </submittedName>
</protein>
<sequence>MKQVNEKPEENKLKRGLQNRHIQLIALGGAIGTGLFLGIGPAAVLAGPSVILGYTLAGIIAFFIMRQLGEMVVEEPVSGSFSHFAYKYWGSFAGFASGWNYWVLYILVSMSELTAIGIYIHFWWPSIPLWTSSLFFFLTINALNLTSVKVYGEVEFWFSIIKVIAIIAMIFFGVYLLVSGTGGEQASVQNLWNDGGFFAKGLLSSDGNGGFQGLFSAIALIMFSFGGLELIGITAAEAEQPEKTIPKATNQVIYRILIFYVGALIILFSLSPWKNITTDSSPFVMVFESLKGFQFVLFGKTIYFTSVIANVLNMIVLTAALSVYNSCVYSNSRMLFGLAQQGNAPGFLSKLNKNHVPLNAILISGLFVAVCIVINKLMPEKALGILMSLVVSSLMINWLMISITHLKFRKIKGAEQVKTKFPSFIYPLSNYICLVFLVGILVIMWITGMKLPVELIPGWLVLLYVCYLLVKRKQQQQA</sequence>
<feature type="transmembrane region" description="Helical" evidence="10">
    <location>
        <begin position="302"/>
        <end position="324"/>
    </location>
</feature>
<feature type="transmembrane region" description="Helical" evidence="10">
    <location>
        <begin position="424"/>
        <end position="446"/>
    </location>
</feature>
<dbReference type="PANTHER" id="PTHR43495">
    <property type="entry name" value="GABA PERMEASE"/>
    <property type="match status" value="1"/>
</dbReference>
<dbReference type="PANTHER" id="PTHR43495:SF4">
    <property type="entry name" value="AROMATIC AMINO ACID TRANSPORT PROTEIN AROP"/>
    <property type="match status" value="1"/>
</dbReference>
<feature type="transmembrane region" description="Helical" evidence="10">
    <location>
        <begin position="45"/>
        <end position="65"/>
    </location>
</feature>
<dbReference type="EMBL" id="JXRA01000034">
    <property type="protein sequence ID" value="KIO77434.1"/>
    <property type="molecule type" value="Genomic_DNA"/>
</dbReference>
<dbReference type="RefSeq" id="WP_041880951.1">
    <property type="nucleotide sequence ID" value="NZ_CP157278.1"/>
</dbReference>
<evidence type="ECO:0000256" key="9">
    <source>
        <dbReference type="ARBA" id="ARBA00023136"/>
    </source>
</evidence>
<evidence type="ECO:0000256" key="7">
    <source>
        <dbReference type="ARBA" id="ARBA00022970"/>
    </source>
</evidence>
<keyword evidence="5" id="KW-0997">Cell inner membrane</keyword>
<reference evidence="12 13" key="1">
    <citation type="submission" date="2015-01" db="EMBL/GenBank/DDBJ databases">
        <title>Draft genome sequence of Pedobacter sp. NL19 isolated from sludge of an effluent treatment pond in an abandoned uranium mine.</title>
        <authorList>
            <person name="Santos T."/>
            <person name="Caetano T."/>
            <person name="Covas C."/>
            <person name="Cruz A."/>
            <person name="Mendo S."/>
        </authorList>
    </citation>
    <scope>NUCLEOTIDE SEQUENCE [LARGE SCALE GENOMIC DNA]</scope>
    <source>
        <strain evidence="12 13">NL19</strain>
    </source>
</reference>
<dbReference type="InterPro" id="IPR004841">
    <property type="entry name" value="AA-permease/SLC12A_dom"/>
</dbReference>
<evidence type="ECO:0000259" key="11">
    <source>
        <dbReference type="Pfam" id="PF00324"/>
    </source>
</evidence>
<feature type="transmembrane region" description="Helical" evidence="10">
    <location>
        <begin position="86"/>
        <end position="107"/>
    </location>
</feature>
<gene>
    <name evidence="12" type="ORF">TH53_09135</name>
</gene>
<organism evidence="12 13">
    <name type="scientific">Pedobacter lusitanus</name>
    <dbReference type="NCBI Taxonomy" id="1503925"/>
    <lineage>
        <taxon>Bacteria</taxon>
        <taxon>Pseudomonadati</taxon>
        <taxon>Bacteroidota</taxon>
        <taxon>Sphingobacteriia</taxon>
        <taxon>Sphingobacteriales</taxon>
        <taxon>Sphingobacteriaceae</taxon>
        <taxon>Pedobacter</taxon>
    </lineage>
</organism>
<evidence type="ECO:0000256" key="2">
    <source>
        <dbReference type="ARBA" id="ARBA00008583"/>
    </source>
</evidence>
<evidence type="ECO:0000256" key="4">
    <source>
        <dbReference type="ARBA" id="ARBA00022475"/>
    </source>
</evidence>
<dbReference type="GO" id="GO:0055085">
    <property type="term" value="P:transmembrane transport"/>
    <property type="evidence" value="ECO:0007669"/>
    <property type="project" value="InterPro"/>
</dbReference>
<feature type="domain" description="Amino acid permease/ SLC12A" evidence="11">
    <location>
        <begin position="21"/>
        <end position="470"/>
    </location>
</feature>
<dbReference type="OrthoDB" id="9780162at2"/>
<evidence type="ECO:0000256" key="8">
    <source>
        <dbReference type="ARBA" id="ARBA00022989"/>
    </source>
</evidence>
<name>A0A0D0FY25_9SPHI</name>
<keyword evidence="4" id="KW-1003">Cell membrane</keyword>
<evidence type="ECO:0000256" key="10">
    <source>
        <dbReference type="SAM" id="Phobius"/>
    </source>
</evidence>
<comment type="subcellular location">
    <subcellularLocation>
        <location evidence="1">Cell inner membrane</location>
        <topology evidence="1">Multi-pass membrane protein</topology>
    </subcellularLocation>
</comment>
<dbReference type="GO" id="GO:0005886">
    <property type="term" value="C:plasma membrane"/>
    <property type="evidence" value="ECO:0007669"/>
    <property type="project" value="UniProtKB-SubCell"/>
</dbReference>
<feature type="transmembrane region" description="Helical" evidence="10">
    <location>
        <begin position="452"/>
        <end position="470"/>
    </location>
</feature>
<keyword evidence="8 10" id="KW-1133">Transmembrane helix</keyword>
<feature type="transmembrane region" description="Helical" evidence="10">
    <location>
        <begin position="156"/>
        <end position="178"/>
    </location>
</feature>
<feature type="transmembrane region" description="Helical" evidence="10">
    <location>
        <begin position="211"/>
        <end position="231"/>
    </location>
</feature>
<dbReference type="Proteomes" id="UP000032049">
    <property type="component" value="Unassembled WGS sequence"/>
</dbReference>
<evidence type="ECO:0000256" key="5">
    <source>
        <dbReference type="ARBA" id="ARBA00022519"/>
    </source>
</evidence>
<feature type="transmembrane region" description="Helical" evidence="10">
    <location>
        <begin position="21"/>
        <end position="39"/>
    </location>
</feature>
<evidence type="ECO:0000256" key="3">
    <source>
        <dbReference type="ARBA" id="ARBA00022448"/>
    </source>
</evidence>
<dbReference type="GO" id="GO:0006865">
    <property type="term" value="P:amino acid transport"/>
    <property type="evidence" value="ECO:0007669"/>
    <property type="project" value="UniProtKB-KW"/>
</dbReference>
<dbReference type="STRING" id="1503925.TH53_09135"/>
<feature type="transmembrane region" description="Helical" evidence="10">
    <location>
        <begin position="356"/>
        <end position="377"/>
    </location>
</feature>
<feature type="transmembrane region" description="Helical" evidence="10">
    <location>
        <begin position="383"/>
        <end position="403"/>
    </location>
</feature>